<accession>A0AAV4M9H5</accession>
<keyword evidence="2" id="KW-1185">Reference proteome</keyword>
<evidence type="ECO:0000313" key="1">
    <source>
        <dbReference type="EMBL" id="GIX69008.1"/>
    </source>
</evidence>
<dbReference type="EMBL" id="BPLQ01000226">
    <property type="protein sequence ID" value="GIX69008.1"/>
    <property type="molecule type" value="Genomic_DNA"/>
</dbReference>
<organism evidence="1 2">
    <name type="scientific">Caerostris darwini</name>
    <dbReference type="NCBI Taxonomy" id="1538125"/>
    <lineage>
        <taxon>Eukaryota</taxon>
        <taxon>Metazoa</taxon>
        <taxon>Ecdysozoa</taxon>
        <taxon>Arthropoda</taxon>
        <taxon>Chelicerata</taxon>
        <taxon>Arachnida</taxon>
        <taxon>Araneae</taxon>
        <taxon>Araneomorphae</taxon>
        <taxon>Entelegynae</taxon>
        <taxon>Araneoidea</taxon>
        <taxon>Araneidae</taxon>
        <taxon>Caerostris</taxon>
    </lineage>
</organism>
<sequence>MKFRVKHLNRRPLEDPKLLKRQTLLHCSLNKHITNEWGIQPQVILHRWTKVTSNREPRITITSGEWGGGCREIACVHGPHPLINEGAVH</sequence>
<dbReference type="Proteomes" id="UP001054837">
    <property type="component" value="Unassembled WGS sequence"/>
</dbReference>
<comment type="caution">
    <text evidence="1">The sequence shown here is derived from an EMBL/GenBank/DDBJ whole genome shotgun (WGS) entry which is preliminary data.</text>
</comment>
<dbReference type="AlphaFoldDB" id="A0AAV4M9H5"/>
<protein>
    <submittedName>
        <fullName evidence="1">Uncharacterized protein</fullName>
    </submittedName>
</protein>
<name>A0AAV4M9H5_9ARAC</name>
<reference evidence="1 2" key="1">
    <citation type="submission" date="2021-06" db="EMBL/GenBank/DDBJ databases">
        <title>Caerostris darwini draft genome.</title>
        <authorList>
            <person name="Kono N."/>
            <person name="Arakawa K."/>
        </authorList>
    </citation>
    <scope>NUCLEOTIDE SEQUENCE [LARGE SCALE GENOMIC DNA]</scope>
</reference>
<gene>
    <name evidence="1" type="ORF">CDAR_315871</name>
</gene>
<proteinExistence type="predicted"/>
<evidence type="ECO:0000313" key="2">
    <source>
        <dbReference type="Proteomes" id="UP001054837"/>
    </source>
</evidence>